<dbReference type="AlphaFoldDB" id="A0A844GIS3"/>
<feature type="region of interest" description="Disordered" evidence="1">
    <location>
        <begin position="229"/>
        <end position="292"/>
    </location>
</feature>
<feature type="compositionally biased region" description="Low complexity" evidence="1">
    <location>
        <begin position="508"/>
        <end position="522"/>
    </location>
</feature>
<sequence>MIDKNETTFEKDNDQWIKKDEKEFPVNQTTLDDAASSVASIESDRVLSDVEDLEEYGLDTPSNTLKIVTKDSGDDSSEDSADDSAKTVTTTLYVGDENSSTSQYYVYKDDDKTTVYMVDASSIEPFTKDLYDYAQGEDFPAISNTDDINKIYVSGENSYELVKNDDNSLWTIQGAGDEKEKTDSATVSSLVSSFGSMAYNSFVNYKCDDKSEYGLDDPYAVITVDYQEEVENDSEDSDDTDNTEDTSSSTEENSTDTSESDDTDTADGDTTETTDSDTSDADSTDDTEDEKTMVDKQLVITVGKEADDSNRYIMVNDSDQVYTMSVDTLSAFTDKAEEDFWDMTVSYVSINNLSEMKVTYQGNEYKVNVSRETSTDDDGNETETVTYKLNGKELESSDLTPFYNKLANMTAQKRLTEEYTPENDPEMTVTLKEEDGDSLEVSYYSYDTNYYAAVVGEKVYLVNKMNVKELFTTFETMTGNETETDNAEDASEASKDLSTDDTEDSDSTADSTETQTTDPEEN</sequence>
<feature type="compositionally biased region" description="Acidic residues" evidence="1">
    <location>
        <begin position="229"/>
        <end position="244"/>
    </location>
</feature>
<evidence type="ECO:0000259" key="2">
    <source>
        <dbReference type="Pfam" id="PF14238"/>
    </source>
</evidence>
<dbReference type="InterPro" id="IPR025641">
    <property type="entry name" value="DUF4340"/>
</dbReference>
<feature type="region of interest" description="Disordered" evidence="1">
    <location>
        <begin position="479"/>
        <end position="522"/>
    </location>
</feature>
<proteinExistence type="predicted"/>
<dbReference type="Pfam" id="PF14238">
    <property type="entry name" value="DUF4340"/>
    <property type="match status" value="1"/>
</dbReference>
<evidence type="ECO:0000313" key="4">
    <source>
        <dbReference type="Proteomes" id="UP000437824"/>
    </source>
</evidence>
<protein>
    <submittedName>
        <fullName evidence="3">DUF4340 domain-containing protein</fullName>
    </submittedName>
</protein>
<feature type="domain" description="DUF4340" evidence="2">
    <location>
        <begin position="20"/>
        <end position="218"/>
    </location>
</feature>
<feature type="compositionally biased region" description="Low complexity" evidence="1">
    <location>
        <begin position="245"/>
        <end position="257"/>
    </location>
</feature>
<reference evidence="3 4" key="1">
    <citation type="submission" date="2019-11" db="EMBL/GenBank/DDBJ databases">
        <title>Draft genome sequence of Blautia luti DSM 14534T, isolated from human stool.</title>
        <authorList>
            <person name="Ortiz R."/>
            <person name="Melis-Arcos F."/>
            <person name="Covarrubias P."/>
            <person name="Cardenas J.P."/>
            <person name="Perez-Donoso J."/>
            <person name="Almonacid D."/>
        </authorList>
    </citation>
    <scope>NUCLEOTIDE SEQUENCE [LARGE SCALE GENOMIC DNA]</scope>
    <source>
        <strain evidence="3 4">DSM 14534</strain>
    </source>
</reference>
<name>A0A844GIS3_9FIRM</name>
<dbReference type="Proteomes" id="UP000437824">
    <property type="component" value="Unassembled WGS sequence"/>
</dbReference>
<feature type="region of interest" description="Disordered" evidence="1">
    <location>
        <begin position="64"/>
        <end position="86"/>
    </location>
</feature>
<evidence type="ECO:0000256" key="1">
    <source>
        <dbReference type="SAM" id="MobiDB-lite"/>
    </source>
</evidence>
<accession>A0A844GIS3</accession>
<dbReference type="EMBL" id="WMBC01000004">
    <property type="protein sequence ID" value="MTD61062.1"/>
    <property type="molecule type" value="Genomic_DNA"/>
</dbReference>
<feature type="compositionally biased region" description="Acidic residues" evidence="1">
    <location>
        <begin position="258"/>
        <end position="289"/>
    </location>
</feature>
<gene>
    <name evidence="3" type="ORF">GKZ57_07250</name>
</gene>
<feature type="compositionally biased region" description="Acidic residues" evidence="1">
    <location>
        <begin position="482"/>
        <end position="491"/>
    </location>
</feature>
<comment type="caution">
    <text evidence="3">The sequence shown here is derived from an EMBL/GenBank/DDBJ whole genome shotgun (WGS) entry which is preliminary data.</text>
</comment>
<organism evidence="3 4">
    <name type="scientific">Blautia luti DSM 14534 = JCM 17040</name>
    <dbReference type="NCBI Taxonomy" id="649762"/>
    <lineage>
        <taxon>Bacteria</taxon>
        <taxon>Bacillati</taxon>
        <taxon>Bacillota</taxon>
        <taxon>Clostridia</taxon>
        <taxon>Lachnospirales</taxon>
        <taxon>Lachnospiraceae</taxon>
        <taxon>Blautia</taxon>
    </lineage>
</organism>
<evidence type="ECO:0000313" key="3">
    <source>
        <dbReference type="EMBL" id="MTD61062.1"/>
    </source>
</evidence>